<protein>
    <submittedName>
        <fullName evidence="1">Uncharacterized protein</fullName>
    </submittedName>
</protein>
<evidence type="ECO:0000313" key="1">
    <source>
        <dbReference type="Ensembl" id="ENSSPAP00000014376.1"/>
    </source>
</evidence>
<proteinExistence type="predicted"/>
<dbReference type="Ensembl" id="ENSSPAT00000014618.1">
    <property type="protein sequence ID" value="ENSSPAP00000014376.1"/>
    <property type="gene ID" value="ENSSPAG00000010865.1"/>
</dbReference>
<accession>A0A3B5A2J9</accession>
<reference evidence="1" key="1">
    <citation type="submission" date="2023-09" db="UniProtKB">
        <authorList>
            <consortium name="Ensembl"/>
        </authorList>
    </citation>
    <scope>IDENTIFICATION</scope>
</reference>
<dbReference type="GeneTree" id="ENSGT00940000165459"/>
<name>A0A3B5A2J9_9TELE</name>
<sequence length="199" mass="22465">MEVVWGEDPLCHLQAKGNRKQESIGMSCRILLFTEHKCILLHRGRGSLRSISVLDRLLLTVPVWLQLSINPANALHILRRDCVVLQNFLVRKSRTSQRNVLCVRLADDSVPSFVQQFGIIEEQSSKSKYPRPSLLVTPLGLLPPSRLINPRLYLPRFPFPSLHMTRLVIRPLVPLMSPHLPPLRSPSLCPPSPPSPSLS</sequence>
<dbReference type="AlphaFoldDB" id="A0A3B5A2J9"/>
<dbReference type="STRING" id="144197.ENSSPAP00000014376"/>
<organism evidence="1">
    <name type="scientific">Stegastes partitus</name>
    <name type="common">bicolor damselfish</name>
    <dbReference type="NCBI Taxonomy" id="144197"/>
    <lineage>
        <taxon>Eukaryota</taxon>
        <taxon>Metazoa</taxon>
        <taxon>Chordata</taxon>
        <taxon>Craniata</taxon>
        <taxon>Vertebrata</taxon>
        <taxon>Euteleostomi</taxon>
        <taxon>Actinopterygii</taxon>
        <taxon>Neopterygii</taxon>
        <taxon>Teleostei</taxon>
        <taxon>Neoteleostei</taxon>
        <taxon>Acanthomorphata</taxon>
        <taxon>Ovalentaria</taxon>
        <taxon>Pomacentridae</taxon>
        <taxon>Stegastes</taxon>
    </lineage>
</organism>